<dbReference type="InterPro" id="IPR002586">
    <property type="entry name" value="CobQ/CobB/MinD/ParA_Nub-bd_dom"/>
</dbReference>
<comment type="miscellaneous">
    <text evidence="7">The a and c carboxylates of cobyrinate are activated for nucleophilic attack via formation of a phosphorylated intermediate by ATP. CbiA catalyzes first the amidation of the c-carboxylate, and then that of the a-carboxylate.</text>
</comment>
<protein>
    <recommendedName>
        <fullName evidence="7">Cobyrinate a,c-diamide synthase</fullName>
        <ecNumber evidence="7">6.3.5.11</ecNumber>
    </recommendedName>
    <alternativeName>
        <fullName evidence="7">Cobyrinic acid a,c-diamide synthetase</fullName>
    </alternativeName>
</protein>
<comment type="domain">
    <text evidence="7">Comprises of two domains. The C-terminal domain contains the binding site for glutamine and catalyzes the hydrolysis of this substrate to glutamate and ammonia. The N-terminal domain is anticipated to bind ATP and cobyrinate and catalyzes the ultimate synthesis of the diamide product. The ammonia produced via the glutaminase domain is probably translocated to the adjacent domain via a molecular tunnel, where it reacts with an activated intermediate.</text>
</comment>
<dbReference type="EMBL" id="BMQS01000005">
    <property type="protein sequence ID" value="GGT91619.1"/>
    <property type="molecule type" value="Genomic_DNA"/>
</dbReference>
<reference evidence="11" key="4">
    <citation type="submission" date="2020-09" db="EMBL/GenBank/DDBJ databases">
        <authorList>
            <person name="Sun Q."/>
            <person name="Ohkuma M."/>
        </authorList>
    </citation>
    <scope>NUCLEOTIDE SEQUENCE</scope>
    <source>
        <strain evidence="11">JCM 31740</strain>
    </source>
</reference>
<keyword evidence="7" id="KW-0169">Cobalamin biosynthesis</keyword>
<dbReference type="HAMAP" id="MF_00027">
    <property type="entry name" value="CobB_CbiA"/>
    <property type="match status" value="1"/>
</dbReference>
<comment type="function">
    <text evidence="7">Catalyzes the ATP-dependent amidation of the two carboxylate groups at positions a and c of cobyrinate, using either L-glutamine or ammonia as the nitrogen source.</text>
</comment>
<dbReference type="SUPFAM" id="SSF52317">
    <property type="entry name" value="Class I glutamine amidotransferase-like"/>
    <property type="match status" value="1"/>
</dbReference>
<evidence type="ECO:0000256" key="4">
    <source>
        <dbReference type="ARBA" id="ARBA00022840"/>
    </source>
</evidence>
<organism evidence="10 12">
    <name type="scientific">Sulfodiicoccus acidiphilus</name>
    <dbReference type="NCBI Taxonomy" id="1670455"/>
    <lineage>
        <taxon>Archaea</taxon>
        <taxon>Thermoproteota</taxon>
        <taxon>Thermoprotei</taxon>
        <taxon>Sulfolobales</taxon>
        <taxon>Sulfolobaceae</taxon>
        <taxon>Sulfodiicoccus</taxon>
    </lineage>
</organism>
<comment type="similarity">
    <text evidence="7">Belongs to the CobB/CbiA family.</text>
</comment>
<feature type="active site" description="Nucleophile" evidence="7">
    <location>
        <position position="320"/>
    </location>
</feature>
<keyword evidence="2 7" id="KW-0436">Ligase</keyword>
<evidence type="ECO:0000256" key="6">
    <source>
        <dbReference type="ARBA" id="ARBA00022962"/>
    </source>
</evidence>
<dbReference type="SUPFAM" id="SSF52540">
    <property type="entry name" value="P-loop containing nucleoside triphosphate hydrolases"/>
    <property type="match status" value="1"/>
</dbReference>
<evidence type="ECO:0000256" key="2">
    <source>
        <dbReference type="ARBA" id="ARBA00022598"/>
    </source>
</evidence>
<dbReference type="InterPro" id="IPR027417">
    <property type="entry name" value="P-loop_NTPase"/>
</dbReference>
<evidence type="ECO:0000313" key="10">
    <source>
        <dbReference type="EMBL" id="BBD71940.1"/>
    </source>
</evidence>
<name>A0A348B188_9CREN</name>
<keyword evidence="12" id="KW-1185">Reference proteome</keyword>
<evidence type="ECO:0000256" key="7">
    <source>
        <dbReference type="HAMAP-Rule" id="MF_00027"/>
    </source>
</evidence>
<dbReference type="KEGG" id="sacd:HS1genome_0329"/>
<dbReference type="Pfam" id="PF01656">
    <property type="entry name" value="CbiA"/>
    <property type="match status" value="1"/>
</dbReference>
<reference evidence="11" key="1">
    <citation type="journal article" date="2014" name="Int. J. Syst. Evol. Microbiol.">
        <title>Complete genome sequence of Corynebacterium casei LMG S-19264T (=DSM 44701T), isolated from a smear-ripened cheese.</title>
        <authorList>
            <consortium name="US DOE Joint Genome Institute (JGI-PGF)"/>
            <person name="Walter F."/>
            <person name="Albersmeier A."/>
            <person name="Kalinowski J."/>
            <person name="Ruckert C."/>
        </authorList>
    </citation>
    <scope>NUCLEOTIDE SEQUENCE</scope>
    <source>
        <strain evidence="11">JCM 31740</strain>
    </source>
</reference>
<dbReference type="PANTHER" id="PTHR43873">
    <property type="entry name" value="COBYRINATE A,C-DIAMIDE SYNTHASE"/>
    <property type="match status" value="1"/>
</dbReference>
<dbReference type="Gene3D" id="3.40.50.300">
    <property type="entry name" value="P-loop containing nucleotide triphosphate hydrolases"/>
    <property type="match status" value="1"/>
</dbReference>
<dbReference type="NCBIfam" id="NF002204">
    <property type="entry name" value="PRK01077.1"/>
    <property type="match status" value="1"/>
</dbReference>
<sequence>MHMLLPRVIIAADRSGSGKTTATAALMRKLSKTKKVRGFKAGPDYIDPGYHRVATGTPAANLDLWMMGEKGVMNSLAKYGKGFDISVIEGVMGLYDGAGGKYSTFELAKVTGTPIVAVIDASGMSTTAGAVVKGLIDYRGAEVKGVIFNKVSSERHYLECASSLPEGVKPLGYLPKRAEIQVEERHLGLLTVEDNSRAERIVKTAEESLILDVDDLVNIATTARDLPDAPEENREQKGRAAVAYDSAFSFYYLQNLDAIRSKYEIEFFSPLNNEVPKEVDFIYLGGGYPELHLSELEAATATKTWLLEQINMGTKVFGECGGLMFLGKRLLRDGRDYRMVGALDVEIETKSKLTIGYTELEAVKDNLISREGSRIRGHEFHVSKVVSYNERPVFRNRLGKGLGDGWDGLQVQNALGTYSHFLFANLPKFLS</sequence>
<accession>A0A348B188</accession>
<dbReference type="GO" id="GO:0042242">
    <property type="term" value="F:cobyrinic acid a,c-diamide synthase activity"/>
    <property type="evidence" value="ECO:0007669"/>
    <property type="project" value="UniProtKB-UniRule"/>
</dbReference>
<dbReference type="EMBL" id="AP018553">
    <property type="protein sequence ID" value="BBD71940.1"/>
    <property type="molecule type" value="Genomic_DNA"/>
</dbReference>
<dbReference type="InterPro" id="IPR004484">
    <property type="entry name" value="CbiA/CobB_synth"/>
</dbReference>
<gene>
    <name evidence="7" type="primary">cbiA</name>
    <name evidence="11" type="ORF">GCM10007116_06670</name>
    <name evidence="10" type="ORF">HS1genome_0329</name>
</gene>
<dbReference type="GO" id="GO:0009236">
    <property type="term" value="P:cobalamin biosynthetic process"/>
    <property type="evidence" value="ECO:0007669"/>
    <property type="project" value="UniProtKB-UniRule"/>
</dbReference>
<evidence type="ECO:0000256" key="1">
    <source>
        <dbReference type="ARBA" id="ARBA00001946"/>
    </source>
</evidence>
<evidence type="ECO:0000313" key="11">
    <source>
        <dbReference type="EMBL" id="GGT91619.1"/>
    </source>
</evidence>
<dbReference type="Pfam" id="PF07685">
    <property type="entry name" value="GATase_3"/>
    <property type="match status" value="1"/>
</dbReference>
<proteinExistence type="inferred from homology"/>
<dbReference type="CDD" id="cd05388">
    <property type="entry name" value="CobB_N"/>
    <property type="match status" value="1"/>
</dbReference>
<dbReference type="EC" id="6.3.5.11" evidence="7"/>
<evidence type="ECO:0000259" key="8">
    <source>
        <dbReference type="Pfam" id="PF01656"/>
    </source>
</evidence>
<dbReference type="PROSITE" id="PS51274">
    <property type="entry name" value="GATASE_COBBQ"/>
    <property type="match status" value="1"/>
</dbReference>
<feature type="domain" description="CobB/CobQ-like glutamine amidotransferase" evidence="9">
    <location>
        <begin position="241"/>
        <end position="425"/>
    </location>
</feature>
<feature type="domain" description="CobQ/CobB/MinD/ParA nucleotide binding" evidence="8">
    <location>
        <begin position="8"/>
        <end position="186"/>
    </location>
</feature>
<keyword evidence="4 7" id="KW-0067">ATP-binding</keyword>
<evidence type="ECO:0000259" key="9">
    <source>
        <dbReference type="Pfam" id="PF07685"/>
    </source>
</evidence>
<keyword evidence="3 7" id="KW-0547">Nucleotide-binding</keyword>
<dbReference type="UniPathway" id="UPA00148">
    <property type="reaction ID" value="UER00231"/>
</dbReference>
<dbReference type="PANTHER" id="PTHR43873:SF1">
    <property type="entry name" value="COBYRINATE A,C-DIAMIDE SYNTHASE"/>
    <property type="match status" value="1"/>
</dbReference>
<evidence type="ECO:0000256" key="3">
    <source>
        <dbReference type="ARBA" id="ARBA00022741"/>
    </source>
</evidence>
<dbReference type="AlphaFoldDB" id="A0A348B188"/>
<evidence type="ECO:0000256" key="5">
    <source>
        <dbReference type="ARBA" id="ARBA00022842"/>
    </source>
</evidence>
<reference evidence="12" key="2">
    <citation type="submission" date="2018-04" db="EMBL/GenBank/DDBJ databases">
        <title>Complete genome sequence of Sulfodiicoccus acidiphilus strain HS-1.</title>
        <authorList>
            <person name="Sakai H.D."/>
            <person name="Kurosawa N."/>
        </authorList>
    </citation>
    <scope>NUCLEOTIDE SEQUENCE [LARGE SCALE GENOMIC DNA]</scope>
    <source>
        <strain evidence="12">HS-1</strain>
    </source>
</reference>
<keyword evidence="6 7" id="KW-0315">Glutamine amidotransferase</keyword>
<dbReference type="InterPro" id="IPR011698">
    <property type="entry name" value="GATase_3"/>
</dbReference>
<comment type="catalytic activity">
    <reaction evidence="7">
        <text>cob(II)yrinate + 2 L-glutamine + 2 ATP + 2 H2O = cob(II)yrinate a,c diamide + 2 L-glutamate + 2 ADP + 2 phosphate + 2 H(+)</text>
        <dbReference type="Rhea" id="RHEA:26289"/>
        <dbReference type="ChEBI" id="CHEBI:15377"/>
        <dbReference type="ChEBI" id="CHEBI:15378"/>
        <dbReference type="ChEBI" id="CHEBI:29985"/>
        <dbReference type="ChEBI" id="CHEBI:30616"/>
        <dbReference type="ChEBI" id="CHEBI:43474"/>
        <dbReference type="ChEBI" id="CHEBI:58359"/>
        <dbReference type="ChEBI" id="CHEBI:58537"/>
        <dbReference type="ChEBI" id="CHEBI:58894"/>
        <dbReference type="ChEBI" id="CHEBI:456216"/>
        <dbReference type="EC" id="6.3.5.11"/>
    </reaction>
</comment>
<evidence type="ECO:0000313" key="12">
    <source>
        <dbReference type="Proteomes" id="UP000276741"/>
    </source>
</evidence>
<dbReference type="Proteomes" id="UP000276741">
    <property type="component" value="Chromosome"/>
</dbReference>
<keyword evidence="5 7" id="KW-0460">Magnesium</keyword>
<comment type="cofactor">
    <cofactor evidence="1 7">
        <name>Mg(2+)</name>
        <dbReference type="ChEBI" id="CHEBI:18420"/>
    </cofactor>
</comment>
<reference evidence="10" key="3">
    <citation type="journal article" date="2019" name="BMC Res. Notes">
        <title>Complete genome sequence of the Sulfodiicoccus acidiphilus strain HS-1T, the first crenarchaeon that lacks polB3, isolated from an acidic hot spring in Ohwaku-dani, Hakone, Japan.</title>
        <authorList>
            <person name="Sakai H.D."/>
            <person name="Kurosawa N."/>
        </authorList>
    </citation>
    <scope>NUCLEOTIDE SEQUENCE</scope>
    <source>
        <strain evidence="10">HS-1</strain>
    </source>
</reference>
<comment type="pathway">
    <text evidence="7">Cofactor biosynthesis; adenosylcobalamin biosynthesis; cob(II)yrinate a,c-diamide from sirohydrochlorin (anaerobic route): step 10/10.</text>
</comment>
<dbReference type="NCBIfam" id="TIGR00379">
    <property type="entry name" value="cobB"/>
    <property type="match status" value="1"/>
</dbReference>
<dbReference type="InterPro" id="IPR029062">
    <property type="entry name" value="Class_I_gatase-like"/>
</dbReference>
<dbReference type="Proteomes" id="UP000616143">
    <property type="component" value="Unassembled WGS sequence"/>
</dbReference>
<dbReference type="GO" id="GO:0005524">
    <property type="term" value="F:ATP binding"/>
    <property type="evidence" value="ECO:0007669"/>
    <property type="project" value="UniProtKB-UniRule"/>
</dbReference>
<feature type="site" description="Increases nucleophilicity of active site Cys" evidence="7">
    <location>
        <position position="420"/>
    </location>
</feature>